<evidence type="ECO:0008006" key="5">
    <source>
        <dbReference type="Google" id="ProtNLM"/>
    </source>
</evidence>
<feature type="compositionally biased region" description="Polar residues" evidence="1">
    <location>
        <begin position="187"/>
        <end position="198"/>
    </location>
</feature>
<comment type="caution">
    <text evidence="3">The sequence shown here is derived from an EMBL/GenBank/DDBJ whole genome shotgun (WGS) entry which is preliminary data.</text>
</comment>
<name>A0A3E2HGA7_SCYLI</name>
<sequence>MSDGNPFDPTQYYRFFNSIVGTNFTLAIGDNSTSPSDPSLTAVLAFPSENWQLFFDSGVYFIRNYDYGSKYQMGVTEGNHSVPVMLPAGGGLGMQWNITKGTEDVGSWVLRNRLLDQVNVFGIDPQAESKNMVVMNTDQKGAQWIIDINVSAGKITDVKMLTTFSSIQSATSTSQSTHSISTSTSTPVANPAQSQLPSDATSHARTISAGAIAGISIGGVIVVLIVLALLYRFYRSRQRKTSANISLHSKPKWQSSTQIQEVPNREVAQRHELYGNKKNTAVAELPAGVHPEVMD</sequence>
<dbReference type="STRING" id="5539.A0A3E2HGA7"/>
<dbReference type="Proteomes" id="UP000258309">
    <property type="component" value="Unassembled WGS sequence"/>
</dbReference>
<gene>
    <name evidence="3" type="ORF">B7463_g3849</name>
</gene>
<keyword evidence="4" id="KW-1185">Reference proteome</keyword>
<keyword evidence="2" id="KW-0812">Transmembrane</keyword>
<keyword evidence="2" id="KW-1133">Transmembrane helix</keyword>
<proteinExistence type="predicted"/>
<evidence type="ECO:0000256" key="2">
    <source>
        <dbReference type="SAM" id="Phobius"/>
    </source>
</evidence>
<feature type="region of interest" description="Disordered" evidence="1">
    <location>
        <begin position="172"/>
        <end position="198"/>
    </location>
</feature>
<keyword evidence="2" id="KW-0472">Membrane</keyword>
<dbReference type="OrthoDB" id="5344815at2759"/>
<dbReference type="AlphaFoldDB" id="A0A3E2HGA7"/>
<evidence type="ECO:0000256" key="1">
    <source>
        <dbReference type="SAM" id="MobiDB-lite"/>
    </source>
</evidence>
<accession>A0A3E2HGA7</accession>
<feature type="compositionally biased region" description="Low complexity" evidence="1">
    <location>
        <begin position="172"/>
        <end position="186"/>
    </location>
</feature>
<feature type="transmembrane region" description="Helical" evidence="2">
    <location>
        <begin position="207"/>
        <end position="231"/>
    </location>
</feature>
<feature type="non-terminal residue" evidence="3">
    <location>
        <position position="295"/>
    </location>
</feature>
<organism evidence="3 4">
    <name type="scientific">Scytalidium lignicola</name>
    <name type="common">Hyphomycete</name>
    <dbReference type="NCBI Taxonomy" id="5539"/>
    <lineage>
        <taxon>Eukaryota</taxon>
        <taxon>Fungi</taxon>
        <taxon>Dikarya</taxon>
        <taxon>Ascomycota</taxon>
        <taxon>Pezizomycotina</taxon>
        <taxon>Leotiomycetes</taxon>
        <taxon>Leotiomycetes incertae sedis</taxon>
        <taxon>Scytalidium</taxon>
    </lineage>
</organism>
<evidence type="ECO:0000313" key="4">
    <source>
        <dbReference type="Proteomes" id="UP000258309"/>
    </source>
</evidence>
<protein>
    <recommendedName>
        <fullName evidence="5">Peptidase A1 domain-containing protein</fullName>
    </recommendedName>
</protein>
<feature type="non-terminal residue" evidence="3">
    <location>
        <position position="1"/>
    </location>
</feature>
<dbReference type="OMA" id="WIIDINV"/>
<dbReference type="EMBL" id="NCSJ02000054">
    <property type="protein sequence ID" value="RFU32458.1"/>
    <property type="molecule type" value="Genomic_DNA"/>
</dbReference>
<dbReference type="CDD" id="cd12087">
    <property type="entry name" value="TM_EGFR-like"/>
    <property type="match status" value="1"/>
</dbReference>
<evidence type="ECO:0000313" key="3">
    <source>
        <dbReference type="EMBL" id="RFU32458.1"/>
    </source>
</evidence>
<reference evidence="3 4" key="1">
    <citation type="submission" date="2018-05" db="EMBL/GenBank/DDBJ databases">
        <title>Draft genome sequence of Scytalidium lignicola DSM 105466, a ubiquitous saprotrophic fungus.</title>
        <authorList>
            <person name="Buettner E."/>
            <person name="Gebauer A.M."/>
            <person name="Hofrichter M."/>
            <person name="Liers C."/>
            <person name="Kellner H."/>
        </authorList>
    </citation>
    <scope>NUCLEOTIDE SEQUENCE [LARGE SCALE GENOMIC DNA]</scope>
    <source>
        <strain evidence="3 4">DSM 105466</strain>
    </source>
</reference>